<keyword evidence="1" id="KW-0472">Membrane</keyword>
<dbReference type="Proteomes" id="UP000185192">
    <property type="component" value="Unassembled WGS sequence"/>
</dbReference>
<evidence type="ECO:0000313" key="2">
    <source>
        <dbReference type="EMBL" id="SIO01289.1"/>
    </source>
</evidence>
<keyword evidence="1" id="KW-0812">Transmembrane</keyword>
<dbReference type="STRING" id="1123272.SAMN02745824_2633"/>
<gene>
    <name evidence="2" type="ORF">SAMN02745824_2633</name>
</gene>
<dbReference type="RefSeq" id="WP_074205633.1">
    <property type="nucleotide sequence ID" value="NZ_FSQW01000002.1"/>
</dbReference>
<dbReference type="EMBL" id="FSQW01000002">
    <property type="protein sequence ID" value="SIO01289.1"/>
    <property type="molecule type" value="Genomic_DNA"/>
</dbReference>
<organism evidence="2 3">
    <name type="scientific">Parasphingorhabdus marina DSM 22363</name>
    <dbReference type="NCBI Taxonomy" id="1123272"/>
    <lineage>
        <taxon>Bacteria</taxon>
        <taxon>Pseudomonadati</taxon>
        <taxon>Pseudomonadota</taxon>
        <taxon>Alphaproteobacteria</taxon>
        <taxon>Sphingomonadales</taxon>
        <taxon>Sphingomonadaceae</taxon>
        <taxon>Parasphingorhabdus</taxon>
    </lineage>
</organism>
<keyword evidence="1" id="KW-1133">Transmembrane helix</keyword>
<evidence type="ECO:0000313" key="3">
    <source>
        <dbReference type="Proteomes" id="UP000185192"/>
    </source>
</evidence>
<accession>A0A1N6G161</accession>
<feature type="transmembrane region" description="Helical" evidence="1">
    <location>
        <begin position="6"/>
        <end position="29"/>
    </location>
</feature>
<sequence length="70" mass="7125">MSDFLIVIAAIVSSIVFLLLVVRVFSWLAHRERKRAGHKYANRGSGGVGVGGYVAGGYGDAGGSDGGGGD</sequence>
<evidence type="ECO:0000256" key="1">
    <source>
        <dbReference type="SAM" id="Phobius"/>
    </source>
</evidence>
<name>A0A1N6G161_9SPHN</name>
<proteinExistence type="predicted"/>
<protein>
    <submittedName>
        <fullName evidence="2">Uncharacterized protein</fullName>
    </submittedName>
</protein>
<reference evidence="3" key="1">
    <citation type="submission" date="2016-11" db="EMBL/GenBank/DDBJ databases">
        <authorList>
            <person name="Varghese N."/>
            <person name="Submissions S."/>
        </authorList>
    </citation>
    <scope>NUCLEOTIDE SEQUENCE [LARGE SCALE GENOMIC DNA]</scope>
    <source>
        <strain evidence="3">DSM 22363</strain>
    </source>
</reference>
<dbReference type="AlphaFoldDB" id="A0A1N6G161"/>
<keyword evidence="3" id="KW-1185">Reference proteome</keyword>